<accession>A0AAD6RWX7</accession>
<comment type="caution">
    <text evidence="4">The sequence shown here is derived from an EMBL/GenBank/DDBJ whole genome shotgun (WGS) entry which is preliminary data.</text>
</comment>
<gene>
    <name evidence="4" type="ORF">C8F04DRAFT_1201556</name>
</gene>
<evidence type="ECO:0000256" key="3">
    <source>
        <dbReference type="SAM" id="SignalP"/>
    </source>
</evidence>
<feature type="transmembrane region" description="Helical" evidence="2">
    <location>
        <begin position="118"/>
        <end position="139"/>
    </location>
</feature>
<feature type="region of interest" description="Disordered" evidence="1">
    <location>
        <begin position="92"/>
        <end position="114"/>
    </location>
</feature>
<keyword evidence="5" id="KW-1185">Reference proteome</keyword>
<feature type="signal peptide" evidence="3">
    <location>
        <begin position="1"/>
        <end position="22"/>
    </location>
</feature>
<protein>
    <submittedName>
        <fullName evidence="4">Uncharacterized protein</fullName>
    </submittedName>
</protein>
<dbReference type="AlphaFoldDB" id="A0AAD6RWX7"/>
<dbReference type="Proteomes" id="UP001218188">
    <property type="component" value="Unassembled WGS sequence"/>
</dbReference>
<proteinExistence type="predicted"/>
<keyword evidence="2" id="KW-0812">Transmembrane</keyword>
<reference evidence="4" key="1">
    <citation type="submission" date="2023-03" db="EMBL/GenBank/DDBJ databases">
        <title>Massive genome expansion in bonnet fungi (Mycena s.s.) driven by repeated elements and novel gene families across ecological guilds.</title>
        <authorList>
            <consortium name="Lawrence Berkeley National Laboratory"/>
            <person name="Harder C.B."/>
            <person name="Miyauchi S."/>
            <person name="Viragh M."/>
            <person name="Kuo A."/>
            <person name="Thoen E."/>
            <person name="Andreopoulos B."/>
            <person name="Lu D."/>
            <person name="Skrede I."/>
            <person name="Drula E."/>
            <person name="Henrissat B."/>
            <person name="Morin E."/>
            <person name="Kohler A."/>
            <person name="Barry K."/>
            <person name="LaButti K."/>
            <person name="Morin E."/>
            <person name="Salamov A."/>
            <person name="Lipzen A."/>
            <person name="Mereny Z."/>
            <person name="Hegedus B."/>
            <person name="Baldrian P."/>
            <person name="Stursova M."/>
            <person name="Weitz H."/>
            <person name="Taylor A."/>
            <person name="Grigoriev I.V."/>
            <person name="Nagy L.G."/>
            <person name="Martin F."/>
            <person name="Kauserud H."/>
        </authorList>
    </citation>
    <scope>NUCLEOTIDE SEQUENCE</scope>
    <source>
        <strain evidence="4">CBHHK200</strain>
    </source>
</reference>
<feature type="compositionally biased region" description="Polar residues" evidence="1">
    <location>
        <begin position="94"/>
        <end position="114"/>
    </location>
</feature>
<evidence type="ECO:0000256" key="1">
    <source>
        <dbReference type="SAM" id="MobiDB-lite"/>
    </source>
</evidence>
<name>A0AAD6RWX7_9AGAR</name>
<feature type="chain" id="PRO_5041916060" evidence="3">
    <location>
        <begin position="23"/>
        <end position="163"/>
    </location>
</feature>
<keyword evidence="2" id="KW-1133">Transmembrane helix</keyword>
<keyword evidence="2" id="KW-0472">Membrane</keyword>
<evidence type="ECO:0000256" key="2">
    <source>
        <dbReference type="SAM" id="Phobius"/>
    </source>
</evidence>
<sequence>MHRDISFTALLASVMVSQICTAAPFASATKSDSVNCPPTDDNKNMLNNILENSVVNGVFFPWLCTYLGGGSSGVKLSGVPRAPPTLRTLRDLHAQNSSPGSPPKTTSMKSQSKGGETAAIVGSLAGAALLAGVGFVLCLKRRKDTTHKGVSEEEIIVIPPTDK</sequence>
<evidence type="ECO:0000313" key="4">
    <source>
        <dbReference type="EMBL" id="KAJ7016754.1"/>
    </source>
</evidence>
<dbReference type="NCBIfam" id="TIGR01167">
    <property type="entry name" value="LPXTG_anchor"/>
    <property type="match status" value="1"/>
</dbReference>
<keyword evidence="3" id="KW-0732">Signal</keyword>
<dbReference type="EMBL" id="JARJCM010000465">
    <property type="protein sequence ID" value="KAJ7016754.1"/>
    <property type="molecule type" value="Genomic_DNA"/>
</dbReference>
<evidence type="ECO:0000313" key="5">
    <source>
        <dbReference type="Proteomes" id="UP001218188"/>
    </source>
</evidence>
<organism evidence="4 5">
    <name type="scientific">Mycena alexandri</name>
    <dbReference type="NCBI Taxonomy" id="1745969"/>
    <lineage>
        <taxon>Eukaryota</taxon>
        <taxon>Fungi</taxon>
        <taxon>Dikarya</taxon>
        <taxon>Basidiomycota</taxon>
        <taxon>Agaricomycotina</taxon>
        <taxon>Agaricomycetes</taxon>
        <taxon>Agaricomycetidae</taxon>
        <taxon>Agaricales</taxon>
        <taxon>Marasmiineae</taxon>
        <taxon>Mycenaceae</taxon>
        <taxon>Mycena</taxon>
    </lineage>
</organism>